<name>A0A395VBC8_9FIRM</name>
<dbReference type="RefSeq" id="WP_118097274.1">
    <property type="nucleotide sequence ID" value="NZ_QRVL01000005.1"/>
</dbReference>
<dbReference type="EMBL" id="QRVL01000005">
    <property type="protein sequence ID" value="RGS40785.1"/>
    <property type="molecule type" value="Genomic_DNA"/>
</dbReference>
<sequence length="183" mass="20665">MIYEPREITCRDGRSCILRSAAVTDANDLIRYLKVTAGETPFLIREPDEISLTPEQEEHFIEGIVKEPRELMLIGTVAGEHVGNCSLMSLGNYERYAHRCSVAIALYQKYCGLGIGREMLKTVLAVAKQCGYEQAELEVVSTNTPAIRLYESLGFEIWGTQPHSVRYRDGSYADDHFMVKRLV</sequence>
<dbReference type="SUPFAM" id="SSF55729">
    <property type="entry name" value="Acyl-CoA N-acyltransferases (Nat)"/>
    <property type="match status" value="1"/>
</dbReference>
<gene>
    <name evidence="2" type="ORF">DWX93_08380</name>
</gene>
<dbReference type="Gene3D" id="3.40.630.30">
    <property type="match status" value="1"/>
</dbReference>
<comment type="caution">
    <text evidence="2">The sequence shown here is derived from an EMBL/GenBank/DDBJ whole genome shotgun (WGS) entry which is preliminary data.</text>
</comment>
<reference evidence="2 3" key="1">
    <citation type="submission" date="2018-08" db="EMBL/GenBank/DDBJ databases">
        <title>A genome reference for cultivated species of the human gut microbiota.</title>
        <authorList>
            <person name="Zou Y."/>
            <person name="Xue W."/>
            <person name="Luo G."/>
        </authorList>
    </citation>
    <scope>NUCLEOTIDE SEQUENCE [LARGE SCALE GENOMIC DNA]</scope>
    <source>
        <strain evidence="2 3">AF22-12AC</strain>
    </source>
</reference>
<dbReference type="InterPro" id="IPR000182">
    <property type="entry name" value="GNAT_dom"/>
</dbReference>
<dbReference type="Proteomes" id="UP000266172">
    <property type="component" value="Unassembled WGS sequence"/>
</dbReference>
<dbReference type="PANTHER" id="PTHR43415">
    <property type="entry name" value="SPERMIDINE N(1)-ACETYLTRANSFERASE"/>
    <property type="match status" value="1"/>
</dbReference>
<dbReference type="AlphaFoldDB" id="A0A395VBC8"/>
<dbReference type="GO" id="GO:0016747">
    <property type="term" value="F:acyltransferase activity, transferring groups other than amino-acyl groups"/>
    <property type="evidence" value="ECO:0007669"/>
    <property type="project" value="InterPro"/>
</dbReference>
<evidence type="ECO:0000313" key="3">
    <source>
        <dbReference type="Proteomes" id="UP000266172"/>
    </source>
</evidence>
<dbReference type="InterPro" id="IPR016181">
    <property type="entry name" value="Acyl_CoA_acyltransferase"/>
</dbReference>
<feature type="domain" description="N-acetyltransferase" evidence="1">
    <location>
        <begin position="30"/>
        <end position="183"/>
    </location>
</feature>
<organism evidence="2 3">
    <name type="scientific">Roseburia hominis</name>
    <dbReference type="NCBI Taxonomy" id="301301"/>
    <lineage>
        <taxon>Bacteria</taxon>
        <taxon>Bacillati</taxon>
        <taxon>Bacillota</taxon>
        <taxon>Clostridia</taxon>
        <taxon>Lachnospirales</taxon>
        <taxon>Lachnospiraceae</taxon>
        <taxon>Roseburia</taxon>
    </lineage>
</organism>
<dbReference type="PANTHER" id="PTHR43415:SF3">
    <property type="entry name" value="GNAT-FAMILY ACETYLTRANSFERASE"/>
    <property type="match status" value="1"/>
</dbReference>
<keyword evidence="2" id="KW-0808">Transferase</keyword>
<protein>
    <submittedName>
        <fullName evidence="2">GNAT family N-acetyltransferase</fullName>
    </submittedName>
</protein>
<dbReference type="PROSITE" id="PS51186">
    <property type="entry name" value="GNAT"/>
    <property type="match status" value="1"/>
</dbReference>
<evidence type="ECO:0000259" key="1">
    <source>
        <dbReference type="PROSITE" id="PS51186"/>
    </source>
</evidence>
<dbReference type="Pfam" id="PF00583">
    <property type="entry name" value="Acetyltransf_1"/>
    <property type="match status" value="1"/>
</dbReference>
<dbReference type="CDD" id="cd04301">
    <property type="entry name" value="NAT_SF"/>
    <property type="match status" value="1"/>
</dbReference>
<evidence type="ECO:0000313" key="2">
    <source>
        <dbReference type="EMBL" id="RGS40785.1"/>
    </source>
</evidence>
<proteinExistence type="predicted"/>
<accession>A0A395VBC8</accession>